<protein>
    <submittedName>
        <fullName evidence="1">Peptidase u32</fullName>
    </submittedName>
</protein>
<gene>
    <name evidence="1" type="ORF">ASZ90_019901</name>
</gene>
<dbReference type="InterPro" id="IPR001539">
    <property type="entry name" value="Peptidase_U32"/>
</dbReference>
<comment type="caution">
    <text evidence="1">The sequence shown here is derived from an EMBL/GenBank/DDBJ whole genome shotgun (WGS) entry which is preliminary data.</text>
</comment>
<name>A0A0W8E2Z3_9ZZZZ</name>
<dbReference type="Pfam" id="PF01136">
    <property type="entry name" value="Peptidase_U32"/>
    <property type="match status" value="2"/>
</dbReference>
<dbReference type="EMBL" id="LNQE01001913">
    <property type="protein sequence ID" value="KUG02707.1"/>
    <property type="molecule type" value="Genomic_DNA"/>
</dbReference>
<reference evidence="1" key="1">
    <citation type="journal article" date="2015" name="Proc. Natl. Acad. Sci. U.S.A.">
        <title>Networks of energetic and metabolic interactions define dynamics in microbial communities.</title>
        <authorList>
            <person name="Embree M."/>
            <person name="Liu J.K."/>
            <person name="Al-Bassam M.M."/>
            <person name="Zengler K."/>
        </authorList>
    </citation>
    <scope>NUCLEOTIDE SEQUENCE</scope>
</reference>
<proteinExistence type="predicted"/>
<dbReference type="PANTHER" id="PTHR30217">
    <property type="entry name" value="PEPTIDASE U32 FAMILY"/>
    <property type="match status" value="1"/>
</dbReference>
<dbReference type="InterPro" id="IPR051454">
    <property type="entry name" value="RNA/ubiquinone_mod_enzymes"/>
</dbReference>
<dbReference type="AlphaFoldDB" id="A0A0W8E2Z3"/>
<sequence length="638" mass="71423">MNQGNELELLAPAGKWEVLTSVAEAGADAVYAGGKRFNMRGLRPDMNFTEKEIESAVEYLHGIDKKLYITLNNLYYDYELDELKDYMGFLAAAGVDALIVQDMSVARICSELKLNIPLHASVQVGVSNLPAVKYLEEKGFTRVILSKNTSGEDIKTIKSATSMGIEFFAHGDLCVSHTGQCYMSSFLAAEGGNRGKCIKPCRWEYSLHSSIGAIQQGYLLANNDLCLYPYLSDLISAGVTSFKIEGRMRTPEYLAHLIKIYRKALDKILEEPSSYVVDDQEMQILKENRIRDFCSGNLFGRPGRESIDISGEREPFFISRSFLIRKDDREDYPTGLKTAGSIKEISVKAGSLKALEAICDIGVDNVILDCESMRHPLSGWTAPKINTALELTSNSNIKLVLESPRILNNKDARDFKRTMEGVDQAGIHAVIANDFGSIKIAKDMGFRLWGGYGLNVCNSTAGRFYHEQGLQRLALSQEMKFSNLRLVKEYGADFQITVHGPLCGMISDHCIIRAGHVYEDECQAWCTRDDYVLKDIEGQLYKVRADLKCRNYVYYPHQICLLPYLPLLSSAGIKHIRIDGQYYDANTISEVTAIYIEAVRGFNVGKWEQEKSYHRLLNMFPGGLTSSPAFARVKGVEE</sequence>
<accession>A0A0W8E2Z3</accession>
<organism evidence="1">
    <name type="scientific">hydrocarbon metagenome</name>
    <dbReference type="NCBI Taxonomy" id="938273"/>
    <lineage>
        <taxon>unclassified sequences</taxon>
        <taxon>metagenomes</taxon>
        <taxon>ecological metagenomes</taxon>
    </lineage>
</organism>
<evidence type="ECO:0000313" key="1">
    <source>
        <dbReference type="EMBL" id="KUG02707.1"/>
    </source>
</evidence>
<dbReference type="PANTHER" id="PTHR30217:SF10">
    <property type="entry name" value="23S RRNA 5-HYDROXYCYTIDINE C2501 SYNTHASE"/>
    <property type="match status" value="1"/>
</dbReference>